<dbReference type="EMBL" id="CAJVRM010000746">
    <property type="protein sequence ID" value="CAG8983992.1"/>
    <property type="molecule type" value="Genomic_DNA"/>
</dbReference>
<protein>
    <submittedName>
        <fullName evidence="1">Uncharacterized protein</fullName>
    </submittedName>
</protein>
<reference evidence="1" key="1">
    <citation type="submission" date="2021-07" db="EMBL/GenBank/DDBJ databases">
        <authorList>
            <person name="Durling M."/>
        </authorList>
    </citation>
    <scope>NUCLEOTIDE SEQUENCE</scope>
</reference>
<dbReference type="Gene3D" id="3.20.20.210">
    <property type="match status" value="1"/>
</dbReference>
<dbReference type="Proteomes" id="UP000701801">
    <property type="component" value="Unassembled WGS sequence"/>
</dbReference>
<gene>
    <name evidence="1" type="ORF">HYALB_00009594</name>
</gene>
<evidence type="ECO:0000313" key="1">
    <source>
        <dbReference type="EMBL" id="CAG8983992.1"/>
    </source>
</evidence>
<accession>A0A9N9M4E8</accession>
<dbReference type="InterPro" id="IPR038071">
    <property type="entry name" value="UROD/MetE-like_sf"/>
</dbReference>
<dbReference type="OrthoDB" id="5422863at2759"/>
<organism evidence="1 2">
    <name type="scientific">Hymenoscyphus albidus</name>
    <dbReference type="NCBI Taxonomy" id="595503"/>
    <lineage>
        <taxon>Eukaryota</taxon>
        <taxon>Fungi</taxon>
        <taxon>Dikarya</taxon>
        <taxon>Ascomycota</taxon>
        <taxon>Pezizomycotina</taxon>
        <taxon>Leotiomycetes</taxon>
        <taxon>Helotiales</taxon>
        <taxon>Helotiaceae</taxon>
        <taxon>Hymenoscyphus</taxon>
    </lineage>
</organism>
<evidence type="ECO:0000313" key="2">
    <source>
        <dbReference type="Proteomes" id="UP000701801"/>
    </source>
</evidence>
<sequence>MGCFPSSPRNAQGVNRLHPDQITLTVFKMIFDDNCLTRAEKDLVKDFPLPPEYIVRDQPYMRYQSDRVLNERPVVEQPHGAGEEPPNEIELHPLPHKFAIPAPIHLIGSSSLLTAAATFHQASSAFPGALKRIPDGEPRPRDCFIAFQIATFSRCPWVLQPFALYKETGVHEKNGFEEEVQALRAEHGEKEIRLNGSGYDIAAIASYAEFCRARGQGVIGAGVKFQVSLPNPHDVVAFCIRPEHQATVEKAYEKEMIAVLKRIQKYIPAYDLAIQFDCPFAVAMLEEVFPAWWVPNDGSISDDNKTEVLLAGFEERFHTMASYVHEDVDLGYHICYGDYGHKHFIEPRNTTISVKLANLIHDSVYRRIDWMHIPVPIDRKDEAYYEPLNALTPRKYGQTELYLGLVHAYDIGGTLQRMAVADRVLGGRCYGVATECGWGRMQQDEVYSTLDVMKEAAGVLFNTNTDEGEVA</sequence>
<keyword evidence="2" id="KW-1185">Reference proteome</keyword>
<name>A0A9N9M4E8_9HELO</name>
<proteinExistence type="predicted"/>
<dbReference type="AlphaFoldDB" id="A0A9N9M4E8"/>
<comment type="caution">
    <text evidence="1">The sequence shown here is derived from an EMBL/GenBank/DDBJ whole genome shotgun (WGS) entry which is preliminary data.</text>
</comment>
<dbReference type="SUPFAM" id="SSF51726">
    <property type="entry name" value="UROD/MetE-like"/>
    <property type="match status" value="1"/>
</dbReference>